<reference evidence="6 7" key="1">
    <citation type="submission" date="2019-12" db="EMBL/GenBank/DDBJ databases">
        <title>Genomic-based taxomic classification of the family Erythrobacteraceae.</title>
        <authorList>
            <person name="Xu L."/>
        </authorList>
    </citation>
    <scope>NUCLEOTIDE SEQUENCE [LARGE SCALE GENOMIC DNA]</scope>
    <source>
        <strain evidence="6 7">JCM 16339</strain>
    </source>
</reference>
<keyword evidence="3" id="KW-0732">Signal</keyword>
<dbReference type="GO" id="GO:0008932">
    <property type="term" value="F:lytic endotransglycosylase activity"/>
    <property type="evidence" value="ECO:0007669"/>
    <property type="project" value="UniProtKB-UniRule"/>
</dbReference>
<dbReference type="InterPro" id="IPR009009">
    <property type="entry name" value="RlpA-like_DPBB"/>
</dbReference>
<evidence type="ECO:0000256" key="4">
    <source>
        <dbReference type="RuleBase" id="RU003495"/>
    </source>
</evidence>
<sequence length="195" mass="20023" precursor="true">MTAPKAHSLRTQLAFAATALLALGGAVGAGHAQTADSVATASSAALTSNPSLPVFTPSAEPAFDQAFDHLDGAAADPVLPPHAVDITAIDPAVEGEAQSLGRGVASYYGRRFAGRPTASGEAFDPQDLTAAHRSLPFGSRVRVTNPHNGRSVVVRINDRGPFVAGRLIDVSRIAAEQLGMIQSGHATVELELLNG</sequence>
<feature type="signal peptide" evidence="3">
    <location>
        <begin position="1"/>
        <end position="32"/>
    </location>
</feature>
<dbReference type="HAMAP" id="MF_02071">
    <property type="entry name" value="RlpA"/>
    <property type="match status" value="1"/>
</dbReference>
<dbReference type="NCBIfam" id="TIGR00413">
    <property type="entry name" value="rlpA"/>
    <property type="match status" value="1"/>
</dbReference>
<dbReference type="Proteomes" id="UP000435243">
    <property type="component" value="Unassembled WGS sequence"/>
</dbReference>
<dbReference type="GO" id="GO:0071555">
    <property type="term" value="P:cell wall organization"/>
    <property type="evidence" value="ECO:0007669"/>
    <property type="project" value="UniProtKB-KW"/>
</dbReference>
<accession>A0A844ZL87</accession>
<dbReference type="OrthoDB" id="9779128at2"/>
<dbReference type="EMBL" id="WTYY01000002">
    <property type="protein sequence ID" value="MXO87770.1"/>
    <property type="molecule type" value="Genomic_DNA"/>
</dbReference>
<dbReference type="RefSeq" id="WP_160589724.1">
    <property type="nucleotide sequence ID" value="NZ_BAAAFP010000002.1"/>
</dbReference>
<dbReference type="InterPro" id="IPR012997">
    <property type="entry name" value="RplA"/>
</dbReference>
<dbReference type="PANTHER" id="PTHR34183">
    <property type="entry name" value="ENDOLYTIC PEPTIDOGLYCAN TRANSGLYCOSYLASE RLPA"/>
    <property type="match status" value="1"/>
</dbReference>
<comment type="caution">
    <text evidence="6">The sequence shown here is derived from an EMBL/GenBank/DDBJ whole genome shotgun (WGS) entry which is preliminary data.</text>
</comment>
<evidence type="ECO:0000313" key="7">
    <source>
        <dbReference type="Proteomes" id="UP000435243"/>
    </source>
</evidence>
<proteinExistence type="inferred from homology"/>
<feature type="chain" id="PRO_5033171791" description="Endolytic peptidoglycan transglycosylase RlpA" evidence="3">
    <location>
        <begin position="33"/>
        <end position="195"/>
    </location>
</feature>
<organism evidence="6 7">
    <name type="scientific">Alteraurantiacibacter aestuarii</name>
    <dbReference type="NCBI Taxonomy" id="650004"/>
    <lineage>
        <taxon>Bacteria</taxon>
        <taxon>Pseudomonadati</taxon>
        <taxon>Pseudomonadota</taxon>
        <taxon>Alphaproteobacteria</taxon>
        <taxon>Sphingomonadales</taxon>
        <taxon>Erythrobacteraceae</taxon>
        <taxon>Alteraurantiacibacter</taxon>
    </lineage>
</organism>
<evidence type="ECO:0000313" key="6">
    <source>
        <dbReference type="EMBL" id="MXO87770.1"/>
    </source>
</evidence>
<keyword evidence="1 3" id="KW-0456">Lyase</keyword>
<evidence type="ECO:0000256" key="3">
    <source>
        <dbReference type="HAMAP-Rule" id="MF_02071"/>
    </source>
</evidence>
<protein>
    <recommendedName>
        <fullName evidence="3">Endolytic peptidoglycan transglycosylase RlpA</fullName>
        <ecNumber evidence="3">4.2.2.-</ecNumber>
    </recommendedName>
</protein>
<evidence type="ECO:0000256" key="1">
    <source>
        <dbReference type="ARBA" id="ARBA00023239"/>
    </source>
</evidence>
<dbReference type="InterPro" id="IPR036908">
    <property type="entry name" value="RlpA-like_sf"/>
</dbReference>
<evidence type="ECO:0000256" key="2">
    <source>
        <dbReference type="ARBA" id="ARBA00023316"/>
    </source>
</evidence>
<gene>
    <name evidence="3" type="primary">rlpA</name>
    <name evidence="6" type="ORF">GRI32_03355</name>
</gene>
<feature type="domain" description="RlpA-like protein double-psi beta-barrel" evidence="5">
    <location>
        <begin position="103"/>
        <end position="189"/>
    </location>
</feature>
<name>A0A844ZL87_9SPHN</name>
<dbReference type="CDD" id="cd22268">
    <property type="entry name" value="DPBB_RlpA-like"/>
    <property type="match status" value="1"/>
</dbReference>
<comment type="function">
    <text evidence="3">Lytic transglycosylase with a strong preference for naked glycan strands that lack stem peptides.</text>
</comment>
<dbReference type="AlphaFoldDB" id="A0A844ZL87"/>
<evidence type="ECO:0000259" key="5">
    <source>
        <dbReference type="Pfam" id="PF03330"/>
    </source>
</evidence>
<comment type="similarity">
    <text evidence="3 4">Belongs to the RlpA family.</text>
</comment>
<dbReference type="PANTHER" id="PTHR34183:SF8">
    <property type="entry name" value="ENDOLYTIC PEPTIDOGLYCAN TRANSGLYCOSYLASE RLPA-RELATED"/>
    <property type="match status" value="1"/>
</dbReference>
<dbReference type="GO" id="GO:0000270">
    <property type="term" value="P:peptidoglycan metabolic process"/>
    <property type="evidence" value="ECO:0007669"/>
    <property type="project" value="UniProtKB-UniRule"/>
</dbReference>
<dbReference type="EC" id="4.2.2.-" evidence="3"/>
<dbReference type="SUPFAM" id="SSF50685">
    <property type="entry name" value="Barwin-like endoglucanases"/>
    <property type="match status" value="1"/>
</dbReference>
<dbReference type="Pfam" id="PF03330">
    <property type="entry name" value="DPBB_1"/>
    <property type="match status" value="1"/>
</dbReference>
<keyword evidence="2 3" id="KW-0961">Cell wall biogenesis/degradation</keyword>
<dbReference type="InterPro" id="IPR034718">
    <property type="entry name" value="RlpA"/>
</dbReference>
<dbReference type="Gene3D" id="2.40.40.10">
    <property type="entry name" value="RlpA-like domain"/>
    <property type="match status" value="1"/>
</dbReference>
<keyword evidence="7" id="KW-1185">Reference proteome</keyword>